<evidence type="ECO:0000256" key="7">
    <source>
        <dbReference type="ARBA" id="ARBA00022889"/>
    </source>
</evidence>
<keyword evidence="5 17" id="KW-0732">Signal</keyword>
<protein>
    <recommendedName>
        <fullName evidence="16">CD226 antigen</fullName>
    </recommendedName>
</protein>
<comment type="subunit">
    <text evidence="15">Interacts with PVR and NECTIN2. Competes with PVRIG for NECTIN2-binding. Interacts with ITGAL; this interaction mediates CD226 localization to lipid rafts.</text>
</comment>
<evidence type="ECO:0000256" key="16">
    <source>
        <dbReference type="ARBA" id="ARBA00069210"/>
    </source>
</evidence>
<keyword evidence="8" id="KW-1133">Transmembrane helix</keyword>
<evidence type="ECO:0000256" key="1">
    <source>
        <dbReference type="ARBA" id="ARBA00004251"/>
    </source>
</evidence>
<feature type="chain" id="PRO_5003455034" description="CD226 antigen" evidence="17">
    <location>
        <begin position="19"/>
        <end position="245"/>
    </location>
</feature>
<dbReference type="GO" id="GO:0050839">
    <property type="term" value="F:cell adhesion molecule binding"/>
    <property type="evidence" value="ECO:0007669"/>
    <property type="project" value="TreeGrafter"/>
</dbReference>
<dbReference type="OMA" id="RATNNYR"/>
<dbReference type="InterPro" id="IPR013106">
    <property type="entry name" value="Ig_V-set"/>
</dbReference>
<evidence type="ECO:0000256" key="17">
    <source>
        <dbReference type="SAM" id="SignalP"/>
    </source>
</evidence>
<keyword evidence="13" id="KW-0393">Immunoglobulin domain</keyword>
<keyword evidence="10" id="KW-1015">Disulfide bond</keyword>
<evidence type="ECO:0000256" key="11">
    <source>
        <dbReference type="ARBA" id="ARBA00023170"/>
    </source>
</evidence>
<dbReference type="GeneTree" id="ENSGT00500000044993"/>
<keyword evidence="11" id="KW-0675">Receptor</keyword>
<dbReference type="GO" id="GO:0009897">
    <property type="term" value="C:external side of plasma membrane"/>
    <property type="evidence" value="ECO:0007669"/>
    <property type="project" value="TreeGrafter"/>
</dbReference>
<keyword evidence="20" id="KW-1185">Reference proteome</keyword>
<evidence type="ECO:0000256" key="10">
    <source>
        <dbReference type="ARBA" id="ARBA00023157"/>
    </source>
</evidence>
<organism evidence="19 20">
    <name type="scientific">Loxodonta africana</name>
    <name type="common">African elephant</name>
    <dbReference type="NCBI Taxonomy" id="9785"/>
    <lineage>
        <taxon>Eukaryota</taxon>
        <taxon>Metazoa</taxon>
        <taxon>Chordata</taxon>
        <taxon>Craniata</taxon>
        <taxon>Vertebrata</taxon>
        <taxon>Euteleostomi</taxon>
        <taxon>Mammalia</taxon>
        <taxon>Eutheria</taxon>
        <taxon>Afrotheria</taxon>
        <taxon>Proboscidea</taxon>
        <taxon>Elephantidae</taxon>
        <taxon>Loxodonta</taxon>
    </lineage>
</organism>
<dbReference type="FunFam" id="2.60.40.10:FF:001737">
    <property type="entry name" value="CD226 molecule"/>
    <property type="match status" value="1"/>
</dbReference>
<evidence type="ECO:0000256" key="8">
    <source>
        <dbReference type="ARBA" id="ARBA00022989"/>
    </source>
</evidence>
<dbReference type="GO" id="GO:0002891">
    <property type="term" value="P:positive regulation of immunoglobulin mediated immune response"/>
    <property type="evidence" value="ECO:0007669"/>
    <property type="project" value="TreeGrafter"/>
</dbReference>
<dbReference type="PANTHER" id="PTHR47011">
    <property type="entry name" value="CD226 ANTIGEN"/>
    <property type="match status" value="1"/>
</dbReference>
<dbReference type="Gene3D" id="2.60.40.10">
    <property type="entry name" value="Immunoglobulins"/>
    <property type="match status" value="2"/>
</dbReference>
<name>G3TB29_LOXAF</name>
<dbReference type="GO" id="GO:0007155">
    <property type="term" value="P:cell adhesion"/>
    <property type="evidence" value="ECO:0007669"/>
    <property type="project" value="UniProtKB-KW"/>
</dbReference>
<evidence type="ECO:0000256" key="3">
    <source>
        <dbReference type="ARBA" id="ARBA00022553"/>
    </source>
</evidence>
<dbReference type="Proteomes" id="UP000007646">
    <property type="component" value="Unassembled WGS sequence"/>
</dbReference>
<keyword evidence="6" id="KW-0677">Repeat</keyword>
<feature type="domain" description="Ig-like" evidence="18">
    <location>
        <begin position="31"/>
        <end position="109"/>
    </location>
</feature>
<evidence type="ECO:0000256" key="6">
    <source>
        <dbReference type="ARBA" id="ARBA00022737"/>
    </source>
</evidence>
<dbReference type="PROSITE" id="PS50835">
    <property type="entry name" value="IG_LIKE"/>
    <property type="match status" value="2"/>
</dbReference>
<keyword evidence="12" id="KW-0325">Glycoprotein</keyword>
<dbReference type="STRING" id="9785.ENSLAFP00000011136"/>
<reference evidence="19" key="3">
    <citation type="submission" date="2025-09" db="UniProtKB">
        <authorList>
            <consortium name="Ensembl"/>
        </authorList>
    </citation>
    <scope>IDENTIFICATION</scope>
    <source>
        <strain evidence="19">Isolate ISIS603380</strain>
    </source>
</reference>
<evidence type="ECO:0000256" key="9">
    <source>
        <dbReference type="ARBA" id="ARBA00023136"/>
    </source>
</evidence>
<dbReference type="PANTHER" id="PTHR47011:SF1">
    <property type="entry name" value="CD226 ANTIGEN"/>
    <property type="match status" value="1"/>
</dbReference>
<keyword evidence="9" id="KW-0472">Membrane</keyword>
<sequence>MGYLTFLFAILHVYKALCEEIFWDTAIKLAENMTLECAYLSMDSLTQMEWFKINTTKKESMAIFNPTYGAIIRERYADRVYFLNSTMGPNHMALSFYNASEADVGFYSCFLYTFPSGPWEKVIRVVQSDRFETAVPSNKHLDSEPGKNITLTYQLQSKEPMQLVMWEKIQPHQIDLLTFCNLSQGRSYASKYQRQILTSCSQGMRKSFVVIQNVTASDSGLYRCSFEASTGQKETFVVRLTVTDG</sequence>
<dbReference type="InterPro" id="IPR007110">
    <property type="entry name" value="Ig-like_dom"/>
</dbReference>
<evidence type="ECO:0000313" key="19">
    <source>
        <dbReference type="Ensembl" id="ENSLAFP00000011136.3"/>
    </source>
</evidence>
<keyword evidence="7" id="KW-0130">Cell adhesion</keyword>
<dbReference type="SMART" id="SM00409">
    <property type="entry name" value="IG"/>
    <property type="match status" value="2"/>
</dbReference>
<evidence type="ECO:0000256" key="15">
    <source>
        <dbReference type="ARBA" id="ARBA00062622"/>
    </source>
</evidence>
<dbReference type="InterPro" id="IPR036179">
    <property type="entry name" value="Ig-like_dom_sf"/>
</dbReference>
<dbReference type="FunCoup" id="G3TB29">
    <property type="interactions" value="63"/>
</dbReference>
<dbReference type="InterPro" id="IPR003599">
    <property type="entry name" value="Ig_sub"/>
</dbReference>
<dbReference type="InterPro" id="IPR013783">
    <property type="entry name" value="Ig-like_fold"/>
</dbReference>
<evidence type="ECO:0000256" key="12">
    <source>
        <dbReference type="ARBA" id="ARBA00023180"/>
    </source>
</evidence>
<evidence type="ECO:0000313" key="20">
    <source>
        <dbReference type="Proteomes" id="UP000007646"/>
    </source>
</evidence>
<dbReference type="InterPro" id="IPR042842">
    <property type="entry name" value="CD226"/>
</dbReference>
<evidence type="ECO:0000259" key="18">
    <source>
        <dbReference type="PROSITE" id="PS50835"/>
    </source>
</evidence>
<feature type="domain" description="Ig-like" evidence="18">
    <location>
        <begin position="136"/>
        <end position="243"/>
    </location>
</feature>
<keyword evidence="2" id="KW-1003">Cell membrane</keyword>
<evidence type="ECO:0000256" key="14">
    <source>
        <dbReference type="ARBA" id="ARBA00056523"/>
    </source>
</evidence>
<reference evidence="19" key="2">
    <citation type="submission" date="2025-08" db="UniProtKB">
        <authorList>
            <consortium name="Ensembl"/>
        </authorList>
    </citation>
    <scope>IDENTIFICATION</scope>
    <source>
        <strain evidence="19">Isolate ISIS603380</strain>
    </source>
</reference>
<keyword evidence="4" id="KW-0812">Transmembrane</keyword>
<evidence type="ECO:0000256" key="13">
    <source>
        <dbReference type="ARBA" id="ARBA00023319"/>
    </source>
</evidence>
<comment type="function">
    <text evidence="14">Cell surface receptor that plays an important role in the immune system, particularly in intercellular adhesion, lymphocyte signaling, cytotoxicity and lymphokine secretion mediated by cytotoxic T-cells and NK cells. Functions as a costimulatory receptor upon recognition of target cells, such as virus-infected or tumor cells. Upon binding to its ligands PVR/CD155 or NECTIN2/CD112 on target cells, promotes the cytotoxic activity of NK cells and CTLs, enhancing their ability to kill these cells. Mechanistically, phosphorylation by Src kinases such as LYN of FYN, enables binding to adapter GRB2, leading to activation of VAV1, PI3K and PLCG1. Promotes also activation of kinases ERK and AKT, as well as calcium fluxes.</text>
</comment>
<evidence type="ECO:0000256" key="2">
    <source>
        <dbReference type="ARBA" id="ARBA00022475"/>
    </source>
</evidence>
<evidence type="ECO:0000256" key="5">
    <source>
        <dbReference type="ARBA" id="ARBA00022729"/>
    </source>
</evidence>
<dbReference type="eggNOG" id="ENOG502RY5X">
    <property type="taxonomic scope" value="Eukaryota"/>
</dbReference>
<dbReference type="Pfam" id="PF07686">
    <property type="entry name" value="V-set"/>
    <property type="match status" value="1"/>
</dbReference>
<dbReference type="HOGENOM" id="CLU_069157_0_0_1"/>
<dbReference type="InParanoid" id="G3TB29"/>
<reference evidence="19 20" key="1">
    <citation type="submission" date="2009-06" db="EMBL/GenBank/DDBJ databases">
        <title>The Genome Sequence of Loxodonta africana (African elephant).</title>
        <authorList>
            <person name="Di Palma F."/>
            <person name="Heiman D."/>
            <person name="Young S."/>
            <person name="Johnson J."/>
            <person name="Lander E.S."/>
            <person name="Lindblad-Toh K."/>
        </authorList>
    </citation>
    <scope>NUCLEOTIDE SEQUENCE [LARGE SCALE GENOMIC DNA]</scope>
    <source>
        <strain evidence="19 20">Isolate ISIS603380</strain>
    </source>
</reference>
<dbReference type="SUPFAM" id="SSF48726">
    <property type="entry name" value="Immunoglobulin"/>
    <property type="match status" value="2"/>
</dbReference>
<dbReference type="FunFam" id="2.60.40.10:FF:001738">
    <property type="entry name" value="CD226 molecule"/>
    <property type="match status" value="1"/>
</dbReference>
<proteinExistence type="predicted"/>
<accession>G3TB29</accession>
<dbReference type="AlphaFoldDB" id="G3TB29"/>
<evidence type="ECO:0000256" key="4">
    <source>
        <dbReference type="ARBA" id="ARBA00022692"/>
    </source>
</evidence>
<dbReference type="Ensembl" id="ENSLAFT00000013308.3">
    <property type="protein sequence ID" value="ENSLAFP00000011136.3"/>
    <property type="gene ID" value="ENSLAFG00000013311.3"/>
</dbReference>
<feature type="signal peptide" evidence="17">
    <location>
        <begin position="1"/>
        <end position="18"/>
    </location>
</feature>
<dbReference type="GO" id="GO:0002729">
    <property type="term" value="P:positive regulation of natural killer cell cytokine production"/>
    <property type="evidence" value="ECO:0007669"/>
    <property type="project" value="InterPro"/>
</dbReference>
<comment type="subcellular location">
    <subcellularLocation>
        <location evidence="1">Cell membrane</location>
        <topology evidence="1">Single-pass type I membrane protein</topology>
    </subcellularLocation>
</comment>
<keyword evidence="3" id="KW-0597">Phosphoprotein</keyword>